<keyword evidence="14" id="KW-1185">Reference proteome</keyword>
<evidence type="ECO:0000256" key="6">
    <source>
        <dbReference type="ARBA" id="ARBA00022884"/>
    </source>
</evidence>
<keyword evidence="9" id="KW-0687">Ribonucleoprotein</keyword>
<evidence type="ECO:0000256" key="5">
    <source>
        <dbReference type="ARBA" id="ARBA00022737"/>
    </source>
</evidence>
<feature type="domain" description="CRM" evidence="12">
    <location>
        <begin position="104"/>
        <end position="200"/>
    </location>
</feature>
<dbReference type="Pfam" id="PF01985">
    <property type="entry name" value="CRS1_YhbY"/>
    <property type="match status" value="2"/>
</dbReference>
<feature type="region of interest" description="Disordered" evidence="11">
    <location>
        <begin position="66"/>
        <end position="100"/>
    </location>
</feature>
<keyword evidence="5" id="KW-0677">Repeat</keyword>
<evidence type="ECO:0000256" key="1">
    <source>
        <dbReference type="ARBA" id="ARBA00004229"/>
    </source>
</evidence>
<evidence type="ECO:0000256" key="4">
    <source>
        <dbReference type="ARBA" id="ARBA00022664"/>
    </source>
</evidence>
<keyword evidence="2" id="KW-0150">Chloroplast</keyword>
<keyword evidence="6 10" id="KW-0694">RNA-binding</keyword>
<dbReference type="Proteomes" id="UP001162972">
    <property type="component" value="Chromosome 6"/>
</dbReference>
<dbReference type="GO" id="GO:0009507">
    <property type="term" value="C:chloroplast"/>
    <property type="evidence" value="ECO:0007669"/>
    <property type="project" value="UniProtKB-SubCell"/>
</dbReference>
<evidence type="ECO:0000256" key="11">
    <source>
        <dbReference type="SAM" id="MobiDB-lite"/>
    </source>
</evidence>
<evidence type="ECO:0000256" key="9">
    <source>
        <dbReference type="ARBA" id="ARBA00023274"/>
    </source>
</evidence>
<dbReference type="GO" id="GO:0003729">
    <property type="term" value="F:mRNA binding"/>
    <property type="evidence" value="ECO:0007669"/>
    <property type="project" value="InterPro"/>
</dbReference>
<evidence type="ECO:0000259" key="12">
    <source>
        <dbReference type="PROSITE" id="PS51295"/>
    </source>
</evidence>
<evidence type="ECO:0000256" key="2">
    <source>
        <dbReference type="ARBA" id="ARBA00022528"/>
    </source>
</evidence>
<proteinExistence type="predicted"/>
<evidence type="ECO:0000256" key="7">
    <source>
        <dbReference type="ARBA" id="ARBA00022946"/>
    </source>
</evidence>
<dbReference type="SUPFAM" id="SSF75471">
    <property type="entry name" value="YhbY-like"/>
    <property type="match status" value="2"/>
</dbReference>
<keyword evidence="7" id="KW-0809">Transit peptide</keyword>
<sequence length="353" mass="39911">MSLVSDLNDVNSLTEKPFDGDDGDFGNIEVYNDGRCDSFENLSCKDLNDVVSVAKKQPGDFENIEVSNNGVNNSHELPWKRTGGLDSLGEDKRRKKSNTDLAEKMLPEHELKRLRNVALRMLERIKVGATGITQDLVDAIHEKWKLDEVVKLRFEWPLSCNMKRTHEILENRTGGFSYMEIGQFSEEATNGSTSSAGMKNLARTMESFIPDATKYLKDLSQEELMDFTELNHLLDELGTRYKDWCGREPLPVDADLLPAVVPGYKSPLRLLPYGVKPCLSNKDTTNFRRLARTTPPHFVLGRNRELQGLANAMVKLWERSAIAKIAIKRGVQYTRNEIMAEELKRLTGGNTAF</sequence>
<reference evidence="13 14" key="1">
    <citation type="journal article" date="2023" name="Int. J. Mol. Sci.">
        <title>De Novo Assembly and Annotation of 11 Diverse Shrub Willow (Salix) Genomes Reveals Novel Gene Organization in Sex-Linked Regions.</title>
        <authorList>
            <person name="Hyden B."/>
            <person name="Feng K."/>
            <person name="Yates T.B."/>
            <person name="Jawdy S."/>
            <person name="Cereghino C."/>
            <person name="Smart L.B."/>
            <person name="Muchero W."/>
        </authorList>
    </citation>
    <scope>NUCLEOTIDE SEQUENCE [LARGE SCALE GENOMIC DNA]</scope>
    <source>
        <tissue evidence="13">Shoot tip</tissue>
    </source>
</reference>
<dbReference type="EMBL" id="JAPFFJ010000016">
    <property type="protein sequence ID" value="KAJ6407203.1"/>
    <property type="molecule type" value="Genomic_DNA"/>
</dbReference>
<feature type="compositionally biased region" description="Polar residues" evidence="11">
    <location>
        <begin position="66"/>
        <end position="75"/>
    </location>
</feature>
<dbReference type="InterPro" id="IPR001890">
    <property type="entry name" value="RNA-binding_CRM"/>
</dbReference>
<organism evidence="13 14">
    <name type="scientific">Salix udensis</name>
    <dbReference type="NCBI Taxonomy" id="889485"/>
    <lineage>
        <taxon>Eukaryota</taxon>
        <taxon>Viridiplantae</taxon>
        <taxon>Streptophyta</taxon>
        <taxon>Embryophyta</taxon>
        <taxon>Tracheophyta</taxon>
        <taxon>Spermatophyta</taxon>
        <taxon>Magnoliopsida</taxon>
        <taxon>eudicotyledons</taxon>
        <taxon>Gunneridae</taxon>
        <taxon>Pentapetalae</taxon>
        <taxon>rosids</taxon>
        <taxon>fabids</taxon>
        <taxon>Malpighiales</taxon>
        <taxon>Salicaceae</taxon>
        <taxon>Saliceae</taxon>
        <taxon>Salix</taxon>
    </lineage>
</organism>
<comment type="caution">
    <text evidence="13">The sequence shown here is derived from an EMBL/GenBank/DDBJ whole genome shotgun (WGS) entry which is preliminary data.</text>
</comment>
<dbReference type="PANTHER" id="PTHR31846">
    <property type="entry name" value="CRS1 / YHBY (CRM) DOMAIN-CONTAINING PROTEIN"/>
    <property type="match status" value="1"/>
</dbReference>
<evidence type="ECO:0000256" key="10">
    <source>
        <dbReference type="PROSITE-ProRule" id="PRU00626"/>
    </source>
</evidence>
<dbReference type="GO" id="GO:0000373">
    <property type="term" value="P:Group II intron splicing"/>
    <property type="evidence" value="ECO:0007669"/>
    <property type="project" value="UniProtKB-ARBA"/>
</dbReference>
<dbReference type="GO" id="GO:0006397">
    <property type="term" value="P:mRNA processing"/>
    <property type="evidence" value="ECO:0007669"/>
    <property type="project" value="UniProtKB-KW"/>
</dbReference>
<evidence type="ECO:0000256" key="3">
    <source>
        <dbReference type="ARBA" id="ARBA00022640"/>
    </source>
</evidence>
<dbReference type="SMART" id="SM01103">
    <property type="entry name" value="CRS1_YhbY"/>
    <property type="match status" value="2"/>
</dbReference>
<dbReference type="InterPro" id="IPR035920">
    <property type="entry name" value="YhbY-like_sf"/>
</dbReference>
<feature type="compositionally biased region" description="Basic and acidic residues" evidence="11">
    <location>
        <begin position="89"/>
        <end position="100"/>
    </location>
</feature>
<dbReference type="AlphaFoldDB" id="A0AAD6NW14"/>
<dbReference type="InterPro" id="IPR045278">
    <property type="entry name" value="CRS1/CFM2/CFM3"/>
</dbReference>
<keyword evidence="8" id="KW-0508">mRNA splicing</keyword>
<evidence type="ECO:0000313" key="14">
    <source>
        <dbReference type="Proteomes" id="UP001162972"/>
    </source>
</evidence>
<dbReference type="GO" id="GO:1990904">
    <property type="term" value="C:ribonucleoprotein complex"/>
    <property type="evidence" value="ECO:0007669"/>
    <property type="project" value="UniProtKB-KW"/>
</dbReference>
<comment type="subcellular location">
    <subcellularLocation>
        <location evidence="1">Plastid</location>
        <location evidence="1">Chloroplast</location>
    </subcellularLocation>
</comment>
<dbReference type="PROSITE" id="PS51295">
    <property type="entry name" value="CRM"/>
    <property type="match status" value="2"/>
</dbReference>
<name>A0AAD6NW14_9ROSI</name>
<keyword evidence="3" id="KW-0934">Plastid</keyword>
<evidence type="ECO:0000256" key="8">
    <source>
        <dbReference type="ARBA" id="ARBA00023187"/>
    </source>
</evidence>
<accession>A0AAD6NW14</accession>
<dbReference type="Gene3D" id="3.30.110.60">
    <property type="entry name" value="YhbY-like"/>
    <property type="match status" value="2"/>
</dbReference>
<evidence type="ECO:0000313" key="13">
    <source>
        <dbReference type="EMBL" id="KAJ6407203.1"/>
    </source>
</evidence>
<dbReference type="PANTHER" id="PTHR31846:SF7">
    <property type="entry name" value="CRS1 _ YHBY (CRM) DOMAIN-CONTAINING PROTEIN"/>
    <property type="match status" value="1"/>
</dbReference>
<protein>
    <recommendedName>
        <fullName evidence="12">CRM domain-containing protein</fullName>
    </recommendedName>
</protein>
<keyword evidence="4" id="KW-0507">mRNA processing</keyword>
<feature type="domain" description="CRM" evidence="12">
    <location>
        <begin position="277"/>
        <end position="353"/>
    </location>
</feature>
<gene>
    <name evidence="13" type="ORF">OIU84_010666</name>
</gene>